<comment type="caution">
    <text evidence="1">The sequence shown here is derived from an EMBL/GenBank/DDBJ whole genome shotgun (WGS) entry which is preliminary data.</text>
</comment>
<protein>
    <submittedName>
        <fullName evidence="1">Uncharacterized protein</fullName>
    </submittedName>
</protein>
<sequence>MALSQNECSITRFQLDYPTLITIPMQHYPIFPNGINSPQKRFRSGIFLKYLAKLQNPYAASQGLFPASDPKKTVRLFIRPDD</sequence>
<organism evidence="1 2">
    <name type="scientific">Caerostris extrusa</name>
    <name type="common">Bark spider</name>
    <name type="synonym">Caerostris bankana</name>
    <dbReference type="NCBI Taxonomy" id="172846"/>
    <lineage>
        <taxon>Eukaryota</taxon>
        <taxon>Metazoa</taxon>
        <taxon>Ecdysozoa</taxon>
        <taxon>Arthropoda</taxon>
        <taxon>Chelicerata</taxon>
        <taxon>Arachnida</taxon>
        <taxon>Araneae</taxon>
        <taxon>Araneomorphae</taxon>
        <taxon>Entelegynae</taxon>
        <taxon>Araneoidea</taxon>
        <taxon>Araneidae</taxon>
        <taxon>Caerostris</taxon>
    </lineage>
</organism>
<gene>
    <name evidence="1" type="ORF">CEXT_614711</name>
</gene>
<dbReference type="AlphaFoldDB" id="A0AAV4PB78"/>
<name>A0AAV4PB78_CAEEX</name>
<proteinExistence type="predicted"/>
<keyword evidence="2" id="KW-1185">Reference proteome</keyword>
<dbReference type="EMBL" id="BPLR01004305">
    <property type="protein sequence ID" value="GIX93855.1"/>
    <property type="molecule type" value="Genomic_DNA"/>
</dbReference>
<accession>A0AAV4PB78</accession>
<evidence type="ECO:0000313" key="2">
    <source>
        <dbReference type="Proteomes" id="UP001054945"/>
    </source>
</evidence>
<dbReference type="Proteomes" id="UP001054945">
    <property type="component" value="Unassembled WGS sequence"/>
</dbReference>
<evidence type="ECO:0000313" key="1">
    <source>
        <dbReference type="EMBL" id="GIX93855.1"/>
    </source>
</evidence>
<reference evidence="1 2" key="1">
    <citation type="submission" date="2021-06" db="EMBL/GenBank/DDBJ databases">
        <title>Caerostris extrusa draft genome.</title>
        <authorList>
            <person name="Kono N."/>
            <person name="Arakawa K."/>
        </authorList>
    </citation>
    <scope>NUCLEOTIDE SEQUENCE [LARGE SCALE GENOMIC DNA]</scope>
</reference>